<comment type="caution">
    <text evidence="5">The sequence shown here is derived from an EMBL/GenBank/DDBJ whole genome shotgun (WGS) entry which is preliminary data.</text>
</comment>
<dbReference type="Proteomes" id="UP001549031">
    <property type="component" value="Unassembled WGS sequence"/>
</dbReference>
<protein>
    <recommendedName>
        <fullName evidence="1">diguanylate cyclase</fullName>
        <ecNumber evidence="1">2.7.7.65</ecNumber>
    </recommendedName>
</protein>
<feature type="transmembrane region" description="Helical" evidence="3">
    <location>
        <begin position="170"/>
        <end position="188"/>
    </location>
</feature>
<dbReference type="InterPro" id="IPR050469">
    <property type="entry name" value="Diguanylate_Cyclase"/>
</dbReference>
<dbReference type="SMART" id="SM00267">
    <property type="entry name" value="GGDEF"/>
    <property type="match status" value="1"/>
</dbReference>
<keyword evidence="6" id="KW-1185">Reference proteome</keyword>
<dbReference type="EMBL" id="JBEPLJ010000005">
    <property type="protein sequence ID" value="MET3585426.1"/>
    <property type="molecule type" value="Genomic_DNA"/>
</dbReference>
<evidence type="ECO:0000313" key="5">
    <source>
        <dbReference type="EMBL" id="MET3585426.1"/>
    </source>
</evidence>
<dbReference type="RefSeq" id="WP_247243384.1">
    <property type="nucleotide sequence ID" value="NZ_JALJRA010000005.1"/>
</dbReference>
<feature type="transmembrane region" description="Helical" evidence="3">
    <location>
        <begin position="59"/>
        <end position="80"/>
    </location>
</feature>
<reference evidence="5 6" key="1">
    <citation type="submission" date="2024-06" db="EMBL/GenBank/DDBJ databases">
        <title>Genomic Encyclopedia of Type Strains, Phase IV (KMG-IV): sequencing the most valuable type-strain genomes for metagenomic binning, comparative biology and taxonomic classification.</title>
        <authorList>
            <person name="Goeker M."/>
        </authorList>
    </citation>
    <scope>NUCLEOTIDE SEQUENCE [LARGE SCALE GENOMIC DNA]</scope>
    <source>
        <strain evidence="5 6">DSM 105042</strain>
    </source>
</reference>
<dbReference type="InterPro" id="IPR029787">
    <property type="entry name" value="Nucleotide_cyclase"/>
</dbReference>
<proteinExistence type="predicted"/>
<keyword evidence="3" id="KW-0472">Membrane</keyword>
<dbReference type="CDD" id="cd01949">
    <property type="entry name" value="GGDEF"/>
    <property type="match status" value="1"/>
</dbReference>
<dbReference type="PANTHER" id="PTHR45138:SF9">
    <property type="entry name" value="DIGUANYLATE CYCLASE DGCM-RELATED"/>
    <property type="match status" value="1"/>
</dbReference>
<evidence type="ECO:0000256" key="3">
    <source>
        <dbReference type="SAM" id="Phobius"/>
    </source>
</evidence>
<evidence type="ECO:0000313" key="6">
    <source>
        <dbReference type="Proteomes" id="UP001549031"/>
    </source>
</evidence>
<dbReference type="Gene3D" id="3.30.70.270">
    <property type="match status" value="1"/>
</dbReference>
<feature type="transmembrane region" description="Helical" evidence="3">
    <location>
        <begin position="92"/>
        <end position="115"/>
    </location>
</feature>
<dbReference type="SUPFAM" id="SSF55073">
    <property type="entry name" value="Nucleotide cyclase"/>
    <property type="match status" value="1"/>
</dbReference>
<name>A0ABV2H4F7_9HYPH</name>
<gene>
    <name evidence="5" type="ORF">ABID21_001535</name>
</gene>
<dbReference type="PROSITE" id="PS50887">
    <property type="entry name" value="GGDEF"/>
    <property type="match status" value="1"/>
</dbReference>
<evidence type="ECO:0000256" key="2">
    <source>
        <dbReference type="ARBA" id="ARBA00034247"/>
    </source>
</evidence>
<feature type="domain" description="GGDEF" evidence="4">
    <location>
        <begin position="258"/>
        <end position="394"/>
    </location>
</feature>
<dbReference type="Pfam" id="PF00990">
    <property type="entry name" value="GGDEF"/>
    <property type="match status" value="1"/>
</dbReference>
<sequence length="409" mass="43916">MSAFPMLNPFHFSGADIISSDHKQETLAELLNVRPHASATAGMSLAALSAAIAGANDTAVLAACILTVSLVVRASLHWAYGRRPPGPVTRSWIHRFVLGSLFSGASYGAAGSLLLNGMPHGTQLLAIGSACAIVQGVAGRAYMMPGVAVLNLLLVLCPMSAAAIADGTYLLAPAAVVYIGFLTSFIAMMTKLRLRQLRAERLSDTLLEQLLEKNGELETANAKLVKLATTDSLTGLANRRELDRKLQAELVSSLERGQTLSLLLIDVDQFKRFNDTYGHQAGDICLKAVAEVLAACNWGEGSLVARYGGEEFAVVMPEASPDLVMRVAEQARLSVKLKDLSHVPGKPDRQTISVGVATLCPDPTTTVDTLLRHADRALYQAKQQGRDRVVFQDPMKQKWTTLSNARLED</sequence>
<dbReference type="NCBIfam" id="TIGR00254">
    <property type="entry name" value="GGDEF"/>
    <property type="match status" value="1"/>
</dbReference>
<keyword evidence="3" id="KW-0812">Transmembrane</keyword>
<dbReference type="InterPro" id="IPR000160">
    <property type="entry name" value="GGDEF_dom"/>
</dbReference>
<dbReference type="PANTHER" id="PTHR45138">
    <property type="entry name" value="REGULATORY COMPONENTS OF SENSORY TRANSDUCTION SYSTEM"/>
    <property type="match status" value="1"/>
</dbReference>
<dbReference type="InterPro" id="IPR043128">
    <property type="entry name" value="Rev_trsase/Diguanyl_cyclase"/>
</dbReference>
<comment type="catalytic activity">
    <reaction evidence="2">
        <text>2 GTP = 3',3'-c-di-GMP + 2 diphosphate</text>
        <dbReference type="Rhea" id="RHEA:24898"/>
        <dbReference type="ChEBI" id="CHEBI:33019"/>
        <dbReference type="ChEBI" id="CHEBI:37565"/>
        <dbReference type="ChEBI" id="CHEBI:58805"/>
        <dbReference type="EC" id="2.7.7.65"/>
    </reaction>
</comment>
<organism evidence="5 6">
    <name type="scientific">Pseudorhizobium tarimense</name>
    <dbReference type="NCBI Taxonomy" id="1079109"/>
    <lineage>
        <taxon>Bacteria</taxon>
        <taxon>Pseudomonadati</taxon>
        <taxon>Pseudomonadota</taxon>
        <taxon>Alphaproteobacteria</taxon>
        <taxon>Hyphomicrobiales</taxon>
        <taxon>Rhizobiaceae</taxon>
        <taxon>Rhizobium/Agrobacterium group</taxon>
        <taxon>Pseudorhizobium</taxon>
    </lineage>
</organism>
<accession>A0ABV2H4F7</accession>
<evidence type="ECO:0000259" key="4">
    <source>
        <dbReference type="PROSITE" id="PS50887"/>
    </source>
</evidence>
<dbReference type="EC" id="2.7.7.65" evidence="1"/>
<keyword evidence="3" id="KW-1133">Transmembrane helix</keyword>
<evidence type="ECO:0000256" key="1">
    <source>
        <dbReference type="ARBA" id="ARBA00012528"/>
    </source>
</evidence>